<dbReference type="SUPFAM" id="SSF52172">
    <property type="entry name" value="CheY-like"/>
    <property type="match status" value="1"/>
</dbReference>
<comment type="caution">
    <text evidence="6">The sequence shown here is derived from an EMBL/GenBank/DDBJ whole genome shotgun (WGS) entry which is preliminary data.</text>
</comment>
<dbReference type="EMBL" id="BMES01000002">
    <property type="protein sequence ID" value="GGH26860.1"/>
    <property type="molecule type" value="Genomic_DNA"/>
</dbReference>
<evidence type="ECO:0000256" key="1">
    <source>
        <dbReference type="ARBA" id="ARBA00022553"/>
    </source>
</evidence>
<dbReference type="InterPro" id="IPR011006">
    <property type="entry name" value="CheY-like_superfamily"/>
</dbReference>
<gene>
    <name evidence="6" type="ORF">GCM10007036_34990</name>
</gene>
<evidence type="ECO:0000256" key="3">
    <source>
        <dbReference type="ARBA" id="ARBA00023163"/>
    </source>
</evidence>
<dbReference type="InterPro" id="IPR001789">
    <property type="entry name" value="Sig_transdc_resp-reg_receiver"/>
</dbReference>
<accession>A0A917MJI0</accession>
<reference evidence="6" key="1">
    <citation type="journal article" date="2014" name="Int. J. Syst. Evol. Microbiol.">
        <title>Complete genome sequence of Corynebacterium casei LMG S-19264T (=DSM 44701T), isolated from a smear-ripened cheese.</title>
        <authorList>
            <consortium name="US DOE Joint Genome Institute (JGI-PGF)"/>
            <person name="Walter F."/>
            <person name="Albersmeier A."/>
            <person name="Kalinowski J."/>
            <person name="Ruckert C."/>
        </authorList>
    </citation>
    <scope>NUCLEOTIDE SEQUENCE</scope>
    <source>
        <strain evidence="6">CGMCC 1.12214</strain>
    </source>
</reference>
<sequence length="127" mass="13551">MDGASFKVLLVEDEPLIALTLVDMLEELGHRPLEALNGGQALALFGEHSDIDLLITDLGLPDIAGDRLAELLRAKTPLLPVIFATGHTGQGPQPITPKPPTAHLGKPFQVAELESTIERLMTMAARG</sequence>
<name>A0A917MJI0_9HYPH</name>
<dbReference type="PANTHER" id="PTHR44591">
    <property type="entry name" value="STRESS RESPONSE REGULATOR PROTEIN 1"/>
    <property type="match status" value="1"/>
</dbReference>
<evidence type="ECO:0000256" key="4">
    <source>
        <dbReference type="PROSITE-ProRule" id="PRU00169"/>
    </source>
</evidence>
<dbReference type="GO" id="GO:0000160">
    <property type="term" value="P:phosphorelay signal transduction system"/>
    <property type="evidence" value="ECO:0007669"/>
    <property type="project" value="InterPro"/>
</dbReference>
<proteinExistence type="predicted"/>
<evidence type="ECO:0000313" key="7">
    <source>
        <dbReference type="Proteomes" id="UP000603912"/>
    </source>
</evidence>
<protein>
    <submittedName>
        <fullName evidence="6">Response regulator</fullName>
    </submittedName>
</protein>
<reference evidence="6" key="2">
    <citation type="submission" date="2020-09" db="EMBL/GenBank/DDBJ databases">
        <authorList>
            <person name="Sun Q."/>
            <person name="Zhou Y."/>
        </authorList>
    </citation>
    <scope>NUCLEOTIDE SEQUENCE</scope>
    <source>
        <strain evidence="6">CGMCC 1.12214</strain>
    </source>
</reference>
<feature type="domain" description="Response regulatory" evidence="5">
    <location>
        <begin position="7"/>
        <end position="121"/>
    </location>
</feature>
<keyword evidence="1 4" id="KW-0597">Phosphoprotein</keyword>
<feature type="modified residue" description="4-aspartylphosphate" evidence="4">
    <location>
        <position position="57"/>
    </location>
</feature>
<dbReference type="Gene3D" id="3.40.50.2300">
    <property type="match status" value="1"/>
</dbReference>
<dbReference type="SMART" id="SM00448">
    <property type="entry name" value="REC"/>
    <property type="match status" value="1"/>
</dbReference>
<organism evidence="6 7">
    <name type="scientific">Alsobacter metallidurans</name>
    <dbReference type="NCBI Taxonomy" id="340221"/>
    <lineage>
        <taxon>Bacteria</taxon>
        <taxon>Pseudomonadati</taxon>
        <taxon>Pseudomonadota</taxon>
        <taxon>Alphaproteobacteria</taxon>
        <taxon>Hyphomicrobiales</taxon>
        <taxon>Alsobacteraceae</taxon>
        <taxon>Alsobacter</taxon>
    </lineage>
</organism>
<dbReference type="Pfam" id="PF00072">
    <property type="entry name" value="Response_reg"/>
    <property type="match status" value="1"/>
</dbReference>
<keyword evidence="3" id="KW-0804">Transcription</keyword>
<keyword evidence="7" id="KW-1185">Reference proteome</keyword>
<evidence type="ECO:0000256" key="2">
    <source>
        <dbReference type="ARBA" id="ARBA00023015"/>
    </source>
</evidence>
<evidence type="ECO:0000313" key="6">
    <source>
        <dbReference type="EMBL" id="GGH26860.1"/>
    </source>
</evidence>
<dbReference type="AlphaFoldDB" id="A0A917MJI0"/>
<dbReference type="PANTHER" id="PTHR44591:SF3">
    <property type="entry name" value="RESPONSE REGULATORY DOMAIN-CONTAINING PROTEIN"/>
    <property type="match status" value="1"/>
</dbReference>
<evidence type="ECO:0000259" key="5">
    <source>
        <dbReference type="PROSITE" id="PS50110"/>
    </source>
</evidence>
<keyword evidence="2" id="KW-0805">Transcription regulation</keyword>
<dbReference type="Proteomes" id="UP000603912">
    <property type="component" value="Unassembled WGS sequence"/>
</dbReference>
<dbReference type="InterPro" id="IPR050595">
    <property type="entry name" value="Bact_response_regulator"/>
</dbReference>
<dbReference type="PROSITE" id="PS50110">
    <property type="entry name" value="RESPONSE_REGULATORY"/>
    <property type="match status" value="1"/>
</dbReference>